<keyword evidence="6" id="KW-0833">Ubl conjugation pathway</keyword>
<dbReference type="PROSITE" id="PS51873">
    <property type="entry name" value="TRIAD"/>
    <property type="match status" value="1"/>
</dbReference>
<evidence type="ECO:0000256" key="2">
    <source>
        <dbReference type="ARBA" id="ARBA00022679"/>
    </source>
</evidence>
<dbReference type="OrthoDB" id="261960at2759"/>
<dbReference type="GO" id="GO:0004842">
    <property type="term" value="F:ubiquitin-protein transferase activity"/>
    <property type="evidence" value="ECO:0007669"/>
    <property type="project" value="TreeGrafter"/>
</dbReference>
<evidence type="ECO:0000256" key="8">
    <source>
        <dbReference type="SAM" id="MobiDB-lite"/>
    </source>
</evidence>
<dbReference type="AlphaFoldDB" id="A0A556VAX6"/>
<dbReference type="InterPro" id="IPR011993">
    <property type="entry name" value="PH-like_dom_sf"/>
</dbReference>
<comment type="pathway">
    <text evidence="1">Protein modification; protein ubiquitination.</text>
</comment>
<dbReference type="FunFam" id="2.30.29.30:FF:000447">
    <property type="entry name" value="RanBP-type and C3HC4-type zinc finger-containing protein 1"/>
    <property type="match status" value="1"/>
</dbReference>
<organism evidence="10 11">
    <name type="scientific">Bagarius yarrelli</name>
    <name type="common">Goonch</name>
    <name type="synonym">Bagrus yarrelli</name>
    <dbReference type="NCBI Taxonomy" id="175774"/>
    <lineage>
        <taxon>Eukaryota</taxon>
        <taxon>Metazoa</taxon>
        <taxon>Chordata</taxon>
        <taxon>Craniata</taxon>
        <taxon>Vertebrata</taxon>
        <taxon>Euteleostomi</taxon>
        <taxon>Actinopterygii</taxon>
        <taxon>Neopterygii</taxon>
        <taxon>Teleostei</taxon>
        <taxon>Ostariophysi</taxon>
        <taxon>Siluriformes</taxon>
        <taxon>Sisoridae</taxon>
        <taxon>Sisorinae</taxon>
        <taxon>Bagarius</taxon>
    </lineage>
</organism>
<protein>
    <submittedName>
        <fullName evidence="10">RanBP-type and C3HC4-type zinc finger-containing protein 1</fullName>
    </submittedName>
</protein>
<dbReference type="GO" id="GO:0071797">
    <property type="term" value="C:LUBAC complex"/>
    <property type="evidence" value="ECO:0007669"/>
    <property type="project" value="TreeGrafter"/>
</dbReference>
<dbReference type="PANTHER" id="PTHR22770">
    <property type="entry name" value="UBIQUITIN CONJUGATING ENZYME 7 INTERACTING PROTEIN-RELATED"/>
    <property type="match status" value="1"/>
</dbReference>
<comment type="caution">
    <text evidence="10">The sequence shown here is derived from an EMBL/GenBank/DDBJ whole genome shotgun (WGS) entry which is preliminary data.</text>
</comment>
<reference evidence="10 11" key="1">
    <citation type="journal article" date="2019" name="Genome Biol. Evol.">
        <title>Whole-Genome Sequencing of the Giant Devil Catfish, Bagarius yarrelli.</title>
        <authorList>
            <person name="Jiang W."/>
            <person name="Lv Y."/>
            <person name="Cheng L."/>
            <person name="Yang K."/>
            <person name="Chao B."/>
            <person name="Wang X."/>
            <person name="Li Y."/>
            <person name="Pan X."/>
            <person name="You X."/>
            <person name="Zhang Y."/>
            <person name="Yang J."/>
            <person name="Li J."/>
            <person name="Zhang X."/>
            <person name="Liu S."/>
            <person name="Sun C."/>
            <person name="Yang J."/>
            <person name="Shi Q."/>
        </authorList>
    </citation>
    <scope>NUCLEOTIDE SEQUENCE [LARGE SCALE GENOMIC DNA]</scope>
    <source>
        <strain evidence="10">JWS20170419001</strain>
        <tissue evidence="10">Muscle</tissue>
    </source>
</reference>
<dbReference type="Proteomes" id="UP000319801">
    <property type="component" value="Unassembled WGS sequence"/>
</dbReference>
<evidence type="ECO:0000256" key="4">
    <source>
        <dbReference type="ARBA" id="ARBA00022737"/>
    </source>
</evidence>
<evidence type="ECO:0000313" key="10">
    <source>
        <dbReference type="EMBL" id="TTG32350.1"/>
    </source>
</evidence>
<evidence type="ECO:0000256" key="5">
    <source>
        <dbReference type="ARBA" id="ARBA00022771"/>
    </source>
</evidence>
<feature type="domain" description="RING-type" evidence="9">
    <location>
        <begin position="51"/>
        <end position="296"/>
    </location>
</feature>
<dbReference type="SUPFAM" id="SSF57850">
    <property type="entry name" value="RING/U-box"/>
    <property type="match status" value="1"/>
</dbReference>
<gene>
    <name evidence="10" type="ORF">Baya_15148</name>
</gene>
<dbReference type="GO" id="GO:0043123">
    <property type="term" value="P:positive regulation of canonical NF-kappaB signal transduction"/>
    <property type="evidence" value="ECO:0007669"/>
    <property type="project" value="TreeGrafter"/>
</dbReference>
<keyword evidence="5" id="KW-0863">Zinc-finger</keyword>
<evidence type="ECO:0000259" key="9">
    <source>
        <dbReference type="PROSITE" id="PS51873"/>
    </source>
</evidence>
<dbReference type="GO" id="GO:0043130">
    <property type="term" value="F:ubiquitin binding"/>
    <property type="evidence" value="ECO:0007669"/>
    <property type="project" value="TreeGrafter"/>
</dbReference>
<dbReference type="CDD" id="cd13305">
    <property type="entry name" value="PH_SHARPIN"/>
    <property type="match status" value="1"/>
</dbReference>
<dbReference type="GO" id="GO:0043161">
    <property type="term" value="P:proteasome-mediated ubiquitin-dependent protein catabolic process"/>
    <property type="evidence" value="ECO:0007669"/>
    <property type="project" value="TreeGrafter"/>
</dbReference>
<keyword evidence="3" id="KW-0479">Metal-binding</keyword>
<keyword evidence="4" id="KW-0677">Repeat</keyword>
<dbReference type="Gene3D" id="1.20.120.1750">
    <property type="match status" value="1"/>
</dbReference>
<evidence type="ECO:0000256" key="1">
    <source>
        <dbReference type="ARBA" id="ARBA00004906"/>
    </source>
</evidence>
<evidence type="ECO:0000256" key="3">
    <source>
        <dbReference type="ARBA" id="ARBA00022723"/>
    </source>
</evidence>
<keyword evidence="7" id="KW-0862">Zinc</keyword>
<dbReference type="GO" id="GO:0097039">
    <property type="term" value="P:protein linear polyubiquitination"/>
    <property type="evidence" value="ECO:0007669"/>
    <property type="project" value="TreeGrafter"/>
</dbReference>
<dbReference type="PANTHER" id="PTHR22770:SF45">
    <property type="entry name" value="RANBP-TYPE AND C3HC4-TYPE ZINC FINGER-CONTAINING PROTEIN 1"/>
    <property type="match status" value="1"/>
</dbReference>
<dbReference type="InterPro" id="IPR044066">
    <property type="entry name" value="TRIAD_supradom"/>
</dbReference>
<name>A0A556VAX6_BAGYA</name>
<keyword evidence="11" id="KW-1185">Reference proteome</keyword>
<evidence type="ECO:0000256" key="7">
    <source>
        <dbReference type="ARBA" id="ARBA00022833"/>
    </source>
</evidence>
<dbReference type="InterPro" id="IPR051628">
    <property type="entry name" value="LUBAC_E3_Ligases"/>
</dbReference>
<dbReference type="Gene3D" id="2.30.29.30">
    <property type="entry name" value="Pleckstrin-homology domain (PH domain)/Phosphotyrosine-binding domain (PTB)"/>
    <property type="match status" value="1"/>
</dbReference>
<feature type="region of interest" description="Disordered" evidence="8">
    <location>
        <begin position="1"/>
        <end position="24"/>
    </location>
</feature>
<dbReference type="Pfam" id="PF16764">
    <property type="entry name" value="Sharpin_PH"/>
    <property type="match status" value="1"/>
</dbReference>
<evidence type="ECO:0000256" key="6">
    <source>
        <dbReference type="ARBA" id="ARBA00022786"/>
    </source>
</evidence>
<dbReference type="SUPFAM" id="SSF50729">
    <property type="entry name" value="PH domain-like"/>
    <property type="match status" value="1"/>
</dbReference>
<accession>A0A556VAX6</accession>
<dbReference type="InterPro" id="IPR031912">
    <property type="entry name" value="Sharpin_PH"/>
</dbReference>
<evidence type="ECO:0000313" key="11">
    <source>
        <dbReference type="Proteomes" id="UP000319801"/>
    </source>
</evidence>
<dbReference type="EMBL" id="VCAZ01000201">
    <property type="protein sequence ID" value="TTG32350.1"/>
    <property type="molecule type" value="Genomic_DNA"/>
</dbReference>
<feature type="region of interest" description="Disordered" evidence="8">
    <location>
        <begin position="292"/>
        <end position="317"/>
    </location>
</feature>
<sequence>MAQSSEAPLPNPGPPSSSSSSSSTSSIYSSLPGFEAPAAGCSTVLMSVKVSVSHSGIRPLCLPGCGDEALRLQLSMDPGTAGEFRLTLRPNSGNNASIAEFDLRTVRYEVKTPCSHELILATPPHDRITFNFHSEPEAQAWATVVMSSLREAHRVAVSGTADDGQLAPQPLVVRAPASLSSTVVDGVDDGAFCLSSSLSVVFEDASSSCCVTVKVFPHTTVAALKQQTLVKSGEAMHCPQCGIIVQKKEGCDWLRCTVCHTEICWVTRGPRWGPAISGQGSGVHHMGSVSQHRVRGGHTPRDLSSALQVSAAVGDAR</sequence>
<dbReference type="GO" id="GO:0008270">
    <property type="term" value="F:zinc ion binding"/>
    <property type="evidence" value="ECO:0007669"/>
    <property type="project" value="UniProtKB-KW"/>
</dbReference>
<proteinExistence type="predicted"/>
<keyword evidence="2" id="KW-0808">Transferase</keyword>